<dbReference type="GO" id="GO:0005524">
    <property type="term" value="F:ATP binding"/>
    <property type="evidence" value="ECO:0007669"/>
    <property type="project" value="UniProtKB-UniRule"/>
</dbReference>
<dbReference type="CDD" id="cd06127">
    <property type="entry name" value="DEDDh"/>
    <property type="match status" value="1"/>
</dbReference>
<dbReference type="InterPro" id="IPR036397">
    <property type="entry name" value="RNaseH_sf"/>
</dbReference>
<dbReference type="AlphaFoldDB" id="A0A0U1P0W9"/>
<feature type="domain" description="Helicase ATP-binding" evidence="12">
    <location>
        <begin position="249"/>
        <end position="529"/>
    </location>
</feature>
<reference evidence="14" key="1">
    <citation type="submission" date="2015-05" db="EMBL/GenBank/DDBJ databases">
        <authorList>
            <person name="Urmite Genomes"/>
        </authorList>
    </citation>
    <scope>NUCLEOTIDE SEQUENCE [LARGE SCALE GENOMIC DNA]</scope>
    <source>
        <strain evidence="14">LF1</strain>
    </source>
</reference>
<dbReference type="GO" id="GO:0008408">
    <property type="term" value="F:3'-5' exonuclease activity"/>
    <property type="evidence" value="ECO:0007669"/>
    <property type="project" value="UniProtKB-UniRule"/>
</dbReference>
<gene>
    <name evidence="8 9" type="primary">dinG</name>
    <name evidence="13" type="ORF">BN000_03894</name>
</gene>
<dbReference type="EC" id="3.1.-.-" evidence="8 9"/>
<keyword evidence="10" id="KW-0175">Coiled coil</keyword>
<protein>
    <recommendedName>
        <fullName evidence="8 9">3'-5' exonuclease DinG</fullName>
        <ecNumber evidence="8 9">3.1.-.-</ecNumber>
    </recommendedName>
</protein>
<dbReference type="InterPro" id="IPR014001">
    <property type="entry name" value="Helicase_ATP-bd"/>
</dbReference>
<dbReference type="EMBL" id="CVRB01000004">
    <property type="protein sequence ID" value="CRK83897.1"/>
    <property type="molecule type" value="Genomic_DNA"/>
</dbReference>
<organism evidence="13 14">
    <name type="scientific">Neobacillus massiliamazoniensis</name>
    <dbReference type="NCBI Taxonomy" id="1499688"/>
    <lineage>
        <taxon>Bacteria</taxon>
        <taxon>Bacillati</taxon>
        <taxon>Bacillota</taxon>
        <taxon>Bacilli</taxon>
        <taxon>Bacillales</taxon>
        <taxon>Bacillaceae</taxon>
        <taxon>Neobacillus</taxon>
    </lineage>
</organism>
<dbReference type="Pfam" id="PF00929">
    <property type="entry name" value="RNase_T"/>
    <property type="match status" value="1"/>
</dbReference>
<dbReference type="InterPro" id="IPR045028">
    <property type="entry name" value="DinG/Rad3-like"/>
</dbReference>
<dbReference type="GO" id="GO:0016887">
    <property type="term" value="F:ATP hydrolysis activity"/>
    <property type="evidence" value="ECO:0007669"/>
    <property type="project" value="RHEA"/>
</dbReference>
<dbReference type="SMART" id="SM00479">
    <property type="entry name" value="EXOIII"/>
    <property type="match status" value="1"/>
</dbReference>
<comment type="similarity">
    <text evidence="8 9">Belongs to the helicase family. DinG subfamily. Type 2 sub-subfamily.</text>
</comment>
<dbReference type="PANTHER" id="PTHR11472">
    <property type="entry name" value="DNA REPAIR DEAD HELICASE RAD3/XP-D SUBFAMILY MEMBER"/>
    <property type="match status" value="1"/>
</dbReference>
<evidence type="ECO:0000313" key="14">
    <source>
        <dbReference type="Proteomes" id="UP000199087"/>
    </source>
</evidence>
<evidence type="ECO:0000256" key="4">
    <source>
        <dbReference type="ARBA" id="ARBA00022801"/>
    </source>
</evidence>
<dbReference type="GO" id="GO:0043139">
    <property type="term" value="F:5'-3' DNA helicase activity"/>
    <property type="evidence" value="ECO:0007669"/>
    <property type="project" value="UniProtKB-EC"/>
</dbReference>
<dbReference type="Pfam" id="PF00270">
    <property type="entry name" value="DEAD"/>
    <property type="match status" value="1"/>
</dbReference>
<dbReference type="NCBIfam" id="NF005981">
    <property type="entry name" value="PRK08074.1"/>
    <property type="match status" value="1"/>
</dbReference>
<accession>A0A0U1P0W9</accession>
<feature type="coiled-coil region" evidence="10">
    <location>
        <begin position="589"/>
        <end position="616"/>
    </location>
</feature>
<dbReference type="InterPro" id="IPR011545">
    <property type="entry name" value="DEAD/DEAH_box_helicase_dom"/>
</dbReference>
<dbReference type="GO" id="GO:0006260">
    <property type="term" value="P:DNA replication"/>
    <property type="evidence" value="ECO:0007669"/>
    <property type="project" value="InterPro"/>
</dbReference>
<evidence type="ECO:0000256" key="8">
    <source>
        <dbReference type="HAMAP-Rule" id="MF_02206"/>
    </source>
</evidence>
<feature type="domain" description="Helicase ATP-binding" evidence="11">
    <location>
        <begin position="271"/>
        <end position="510"/>
    </location>
</feature>
<dbReference type="Gene3D" id="3.40.50.300">
    <property type="entry name" value="P-loop containing nucleotide triphosphate hydrolases"/>
    <property type="match status" value="2"/>
</dbReference>
<dbReference type="SUPFAM" id="SSF53098">
    <property type="entry name" value="Ribonuclease H-like"/>
    <property type="match status" value="1"/>
</dbReference>
<dbReference type="InterPro" id="IPR013520">
    <property type="entry name" value="Ribonucl_H"/>
</dbReference>
<dbReference type="NCBIfam" id="TIGR00573">
    <property type="entry name" value="dnaq"/>
    <property type="match status" value="1"/>
</dbReference>
<dbReference type="RefSeq" id="WP_090637052.1">
    <property type="nucleotide sequence ID" value="NZ_CVRB01000004.1"/>
</dbReference>
<dbReference type="Pfam" id="PF13307">
    <property type="entry name" value="Helicase_C_2"/>
    <property type="match status" value="1"/>
</dbReference>
<keyword evidence="4 8" id="KW-0378">Hydrolase</keyword>
<dbReference type="Gene3D" id="3.30.420.10">
    <property type="entry name" value="Ribonuclease H-like superfamily/Ribonuclease H"/>
    <property type="match status" value="1"/>
</dbReference>
<feature type="binding site" evidence="8">
    <location>
        <begin position="284"/>
        <end position="291"/>
    </location>
    <ligand>
        <name>ATP</name>
        <dbReference type="ChEBI" id="CHEBI:30616"/>
    </ligand>
</feature>
<dbReference type="InterPro" id="IPR006054">
    <property type="entry name" value="DnaQ"/>
</dbReference>
<dbReference type="PROSITE" id="PS51192">
    <property type="entry name" value="HELICASE_ATP_BIND_1"/>
    <property type="match status" value="1"/>
</dbReference>
<dbReference type="FunFam" id="3.30.420.10:FF:000045">
    <property type="entry name" value="3'-5' exonuclease DinG"/>
    <property type="match status" value="1"/>
</dbReference>
<evidence type="ECO:0000259" key="12">
    <source>
        <dbReference type="PROSITE" id="PS51193"/>
    </source>
</evidence>
<keyword evidence="2 8" id="KW-0540">Nuclease</keyword>
<keyword evidence="14" id="KW-1185">Reference proteome</keyword>
<dbReference type="InterPro" id="IPR006555">
    <property type="entry name" value="ATP-dep_Helicase_C"/>
</dbReference>
<dbReference type="Proteomes" id="UP000199087">
    <property type="component" value="Unassembled WGS sequence"/>
</dbReference>
<keyword evidence="5 8" id="KW-0269">Exonuclease</keyword>
<dbReference type="InterPro" id="IPR027417">
    <property type="entry name" value="P-loop_NTPase"/>
</dbReference>
<evidence type="ECO:0000256" key="9">
    <source>
        <dbReference type="RuleBase" id="RU364106"/>
    </source>
</evidence>
<evidence type="ECO:0000313" key="13">
    <source>
        <dbReference type="EMBL" id="CRK83897.1"/>
    </source>
</evidence>
<dbReference type="NCBIfam" id="TIGR01407">
    <property type="entry name" value="dinG_rel"/>
    <property type="match status" value="1"/>
</dbReference>
<sequence length="933" mass="106231">MKYKFVVIDLETTGNIPKKGDKIIQFAAVVIENGMITKQYSTLVNPEKPIPVFIEELTGLNDEMVKDAPLFSEIAPVIGDLLDGAYFVAHNVLFDLSFLQEELIHSGFDGFFGPVLDTVEMARILYPTADSYKLSNLAELENLNHDRPHQADSDALVTAELFLIFLRSLSLLPRTLLLQLSTLSGGLKSDLQQLLDEIMVDKDKTIESLPESIEIFKGLALHKRTEMMEENGAKGEVDYPADHTEKIELIKKGFSSFEKRTGQYEMMDGVYKAFQEERHTLIEAGTGVGKSLGYLLPAAYFAKQKGLPIVISTHTIQLQEQILKNEIPILTKILPFKLNTVLLKGRNNYISLERFKQTLLEENENYDTSLTKMQILVWLLETETGDKDELNLSSGGLHYWNKIKNEQVVFLQNKEWQTKDFYSKAKKAAQDADLIITNHSLLLSDLSGENSILPPSDFCIIDEGHHLEKQASQFFGHSLDYLSTRLLLGQFGQYEQRQLFFHLEELLDLLPVQREKIDQTFELNQLVADLFYEMDDFFKLIAIYAKSMSQNLKGTSRVKVRFSTREHSKEMAALIHSAERFAFLMKDLENGIRNRLDLLEKQKDLYKNEQKSKLEEIVSFVTDLTELRHTIKECFILESNFVKWIEFDTRSPQNVTTFFAQPATVAASLKEKLFKQKKGVVITSATLTVNHTFDYFVKEIGLDSVDTIKMTIPSPFQYENQVQLLIPEDLPEVNSVSLDEYVVAISEHIITIAEATKGRMLILFTANDMLRKTYDLIKESGFLTDFVMIAQGITSGSRSRLTRNFKAFDKAILFGTSSFWEGVDIPGEDLSCLVVVRLPFSPPAEPLTEAKCQFIKNHGGNAFYDYSLPEAILRFKQGFGRLIRTNSDRGIMVVFDKRIVTTKYGGAFLKSIPSVPVKRGNINELIEFIYKWL</sequence>
<comment type="caution">
    <text evidence="8">Lacks conserved residue(s) required for the propagation of feature annotation.</text>
</comment>
<dbReference type="OrthoDB" id="9803913at2"/>
<dbReference type="SUPFAM" id="SSF52540">
    <property type="entry name" value="P-loop containing nucleoside triphosphate hydrolases"/>
    <property type="match status" value="1"/>
</dbReference>
<proteinExistence type="inferred from homology"/>
<evidence type="ECO:0000256" key="7">
    <source>
        <dbReference type="ARBA" id="ARBA00048954"/>
    </source>
</evidence>
<dbReference type="InterPro" id="IPR012337">
    <property type="entry name" value="RNaseH-like_sf"/>
</dbReference>
<dbReference type="InterPro" id="IPR014013">
    <property type="entry name" value="Helic_SF1/SF2_ATP-bd_DinG/Rad3"/>
</dbReference>
<keyword evidence="13" id="KW-0347">Helicase</keyword>
<dbReference type="InterPro" id="IPR006310">
    <property type="entry name" value="DinG"/>
</dbReference>
<dbReference type="PANTHER" id="PTHR11472:SF34">
    <property type="entry name" value="REGULATOR OF TELOMERE ELONGATION HELICASE 1"/>
    <property type="match status" value="1"/>
</dbReference>
<dbReference type="HAMAP" id="MF_02206">
    <property type="entry name" value="DinG_exonucl"/>
    <property type="match status" value="1"/>
</dbReference>
<comment type="function">
    <text evidence="8 9">3'-5' exonuclease.</text>
</comment>
<name>A0A0U1P0W9_9BACI</name>
<dbReference type="GO" id="GO:0003677">
    <property type="term" value="F:DNA binding"/>
    <property type="evidence" value="ECO:0007669"/>
    <property type="project" value="InterPro"/>
</dbReference>
<evidence type="ECO:0000256" key="10">
    <source>
        <dbReference type="SAM" id="Coils"/>
    </source>
</evidence>
<comment type="cofactor">
    <cofactor evidence="1">
        <name>[4Fe-4S] cluster</name>
        <dbReference type="ChEBI" id="CHEBI:49883"/>
    </cofactor>
</comment>
<keyword evidence="6 8" id="KW-0067">ATP-binding</keyword>
<evidence type="ECO:0000256" key="6">
    <source>
        <dbReference type="ARBA" id="ARBA00022840"/>
    </source>
</evidence>
<evidence type="ECO:0000256" key="1">
    <source>
        <dbReference type="ARBA" id="ARBA00001966"/>
    </source>
</evidence>
<dbReference type="STRING" id="1499688.BN000_03894"/>
<evidence type="ECO:0000259" key="11">
    <source>
        <dbReference type="PROSITE" id="PS51192"/>
    </source>
</evidence>
<keyword evidence="3 8" id="KW-0547">Nucleotide-binding</keyword>
<dbReference type="PROSITE" id="PS51193">
    <property type="entry name" value="HELICASE_ATP_BIND_2"/>
    <property type="match status" value="1"/>
</dbReference>
<dbReference type="GO" id="GO:0003887">
    <property type="term" value="F:DNA-directed DNA polymerase activity"/>
    <property type="evidence" value="ECO:0007669"/>
    <property type="project" value="InterPro"/>
</dbReference>
<evidence type="ECO:0000256" key="5">
    <source>
        <dbReference type="ARBA" id="ARBA00022839"/>
    </source>
</evidence>
<evidence type="ECO:0000256" key="3">
    <source>
        <dbReference type="ARBA" id="ARBA00022741"/>
    </source>
</evidence>
<comment type="catalytic activity">
    <reaction evidence="7">
        <text>ATP + H2O = ADP + phosphate + H(+)</text>
        <dbReference type="Rhea" id="RHEA:13065"/>
        <dbReference type="ChEBI" id="CHEBI:15377"/>
        <dbReference type="ChEBI" id="CHEBI:15378"/>
        <dbReference type="ChEBI" id="CHEBI:30616"/>
        <dbReference type="ChEBI" id="CHEBI:43474"/>
        <dbReference type="ChEBI" id="CHEBI:456216"/>
        <dbReference type="EC" id="5.6.2.3"/>
    </reaction>
</comment>
<evidence type="ECO:0000256" key="2">
    <source>
        <dbReference type="ARBA" id="ARBA00022722"/>
    </source>
</evidence>
<dbReference type="SMART" id="SM00491">
    <property type="entry name" value="HELICc2"/>
    <property type="match status" value="1"/>
</dbReference>